<keyword evidence="7" id="KW-0460">Magnesium</keyword>
<evidence type="ECO:0000256" key="2">
    <source>
        <dbReference type="ARBA" id="ARBA00001946"/>
    </source>
</evidence>
<dbReference type="SUPFAM" id="SSF55957">
    <property type="entry name" value="Phosphoglucomutase, C-terminal domain"/>
    <property type="match status" value="1"/>
</dbReference>
<dbReference type="InterPro" id="IPR049022">
    <property type="entry name" value="AMG1_III"/>
</dbReference>
<dbReference type="PANTHER" id="PTHR45955:SF1">
    <property type="entry name" value="PHOSPHOACETYLGLUCOSAMINE MUTASE"/>
    <property type="match status" value="1"/>
</dbReference>
<evidence type="ECO:0000256" key="9">
    <source>
        <dbReference type="ARBA" id="ARBA00031926"/>
    </source>
</evidence>
<evidence type="ECO:0000256" key="4">
    <source>
        <dbReference type="ARBA" id="ARBA00010231"/>
    </source>
</evidence>
<evidence type="ECO:0000313" key="15">
    <source>
        <dbReference type="EMBL" id="CAD8576746.1"/>
    </source>
</evidence>
<feature type="region of interest" description="Disordered" evidence="11">
    <location>
        <begin position="140"/>
        <end position="163"/>
    </location>
</feature>
<evidence type="ECO:0000256" key="6">
    <source>
        <dbReference type="ARBA" id="ARBA00022723"/>
    </source>
</evidence>
<dbReference type="CDD" id="cd03086">
    <property type="entry name" value="PGM3"/>
    <property type="match status" value="1"/>
</dbReference>
<feature type="domain" description="Alpha-D-phosphohexomutase alpha/beta/alpha" evidence="13">
    <location>
        <begin position="161"/>
        <end position="214"/>
    </location>
</feature>
<dbReference type="GO" id="GO:0005975">
    <property type="term" value="P:carbohydrate metabolic process"/>
    <property type="evidence" value="ECO:0007669"/>
    <property type="project" value="InterPro"/>
</dbReference>
<comment type="similarity">
    <text evidence="4">Belongs to the phosphohexose mutase family.</text>
</comment>
<dbReference type="PANTHER" id="PTHR45955">
    <property type="entry name" value="PHOSPHOACETYLGLUCOSAMINE MUTASE"/>
    <property type="match status" value="1"/>
</dbReference>
<dbReference type="InterPro" id="IPR016055">
    <property type="entry name" value="A-D-PHexomutase_a/b/a-I/II/III"/>
</dbReference>
<comment type="pathway">
    <text evidence="3">Nucleotide-sugar biosynthesis; UDP-N-acetyl-alpha-D-glucosamine biosynthesis; N-acetyl-alpha-D-glucosamine 1-phosphate from alpha-D-glucosamine 6-phosphate (route I): step 2/2.</text>
</comment>
<accession>A0A7S0KBW3</accession>
<organism evidence="15">
    <name type="scientific">Ostreococcus mediterraneus</name>
    <dbReference type="NCBI Taxonomy" id="1486918"/>
    <lineage>
        <taxon>Eukaryota</taxon>
        <taxon>Viridiplantae</taxon>
        <taxon>Chlorophyta</taxon>
        <taxon>Mamiellophyceae</taxon>
        <taxon>Mamiellales</taxon>
        <taxon>Bathycoccaceae</taxon>
        <taxon>Ostreococcus</taxon>
    </lineage>
</organism>
<dbReference type="GO" id="GO:0000287">
    <property type="term" value="F:magnesium ion binding"/>
    <property type="evidence" value="ECO:0007669"/>
    <property type="project" value="InterPro"/>
</dbReference>
<dbReference type="AlphaFoldDB" id="A0A7S0KBW3"/>
<keyword evidence="6" id="KW-0479">Metal-binding</keyword>
<dbReference type="InterPro" id="IPR005843">
    <property type="entry name" value="A-D-PHexomutase_C"/>
</dbReference>
<evidence type="ECO:0000256" key="5">
    <source>
        <dbReference type="ARBA" id="ARBA00012731"/>
    </source>
</evidence>
<dbReference type="Gene3D" id="3.30.310.50">
    <property type="entry name" value="Alpha-D-phosphohexomutase, C-terminal domain"/>
    <property type="match status" value="1"/>
</dbReference>
<sequence>MATAPRDESWTTSYARETVKHARAVKTTAREAGQDASETAAVAREEDYIQFSYGTAGFRTIARTLHSTCFRSGAFAAARAMAHDAVTGIVITASHNPAADNGVKLVEPNGTTLPMDLERVAEALANGSDIDAQIEALRQASAPVGRGEEDADESEAPASEHRRRRVLVARDTRESGEALANEALAGIRAMGIDAVDCGEMTTPQLHYLVWATNAGEPCAESDYFARLSSGYAALTERGDDGDDDGDDTTCDDVPLVIDCADGVGAQKLKILGDAVAAYGLKFDLRNRGDEVTSSLNDGVGADYVQKARTPPARGELSSLPPNTRCVSVDGDADRLIYYETRADGSIDLFDGDKIATMIATYIKSLVDASVPFLQPGSIRVGVVQTAYANGASTAYLTQTLGEAPACVPTGVKHLHHAAEELYDVGVYFESNGHGTAIFSPKASKAIEEAVVEALMRRSMPHVEALLALTHVQRCINPAVGDAMSGILLVEAIIRRTRARSYAHVYEDLASKQTKAKVPDRALVKTTNAERECSQPAGLQDAINAACATARASFNDPHVRAFVRPSGTEDCVRIYVEALTSECVDAVTADVSRALDVALAQS</sequence>
<dbReference type="Gene3D" id="3.40.120.10">
    <property type="entry name" value="Alpha-D-Glucose-1,6-Bisphosphate, subunit A, domain 3"/>
    <property type="match status" value="1"/>
</dbReference>
<dbReference type="EC" id="5.4.2.3" evidence="5"/>
<dbReference type="UniPathway" id="UPA00113">
    <property type="reaction ID" value="UER00530"/>
</dbReference>
<comment type="cofactor">
    <cofactor evidence="2">
        <name>Mg(2+)</name>
        <dbReference type="ChEBI" id="CHEBI:18420"/>
    </cofactor>
</comment>
<feature type="domain" description="Alpha-D-phosphohexomutase C-terminal" evidence="12">
    <location>
        <begin position="558"/>
        <end position="591"/>
    </location>
</feature>
<dbReference type="Pfam" id="PF00408">
    <property type="entry name" value="PGM_PMM_IV"/>
    <property type="match status" value="1"/>
</dbReference>
<dbReference type="Pfam" id="PF21404">
    <property type="entry name" value="AMG1_III"/>
    <property type="match status" value="1"/>
</dbReference>
<dbReference type="GO" id="GO:0004610">
    <property type="term" value="F:phosphoacetylglucosamine mutase activity"/>
    <property type="evidence" value="ECO:0007669"/>
    <property type="project" value="UniProtKB-EC"/>
</dbReference>
<name>A0A7S0KBW3_9CHLO</name>
<protein>
    <recommendedName>
        <fullName evidence="5">phosphoacetylglucosamine mutase</fullName>
        <ecNumber evidence="5">5.4.2.3</ecNumber>
    </recommendedName>
    <alternativeName>
        <fullName evidence="10">Acetylglucosamine phosphomutase</fullName>
    </alternativeName>
    <alternativeName>
        <fullName evidence="9">N-acetylglucosamine-phosphate mutase</fullName>
    </alternativeName>
</protein>
<dbReference type="SUPFAM" id="SSF53738">
    <property type="entry name" value="Phosphoglucomutase, first 3 domains"/>
    <property type="match status" value="2"/>
</dbReference>
<evidence type="ECO:0000256" key="10">
    <source>
        <dbReference type="ARBA" id="ARBA00032065"/>
    </source>
</evidence>
<comment type="catalytic activity">
    <reaction evidence="1">
        <text>N-acetyl-alpha-D-glucosamine 1-phosphate = N-acetyl-D-glucosamine 6-phosphate</text>
        <dbReference type="Rhea" id="RHEA:23804"/>
        <dbReference type="ChEBI" id="CHEBI:57513"/>
        <dbReference type="ChEBI" id="CHEBI:57776"/>
        <dbReference type="EC" id="5.4.2.3"/>
    </reaction>
</comment>
<gene>
    <name evidence="15" type="ORF">OMED0929_LOCUS837</name>
</gene>
<dbReference type="PROSITE" id="PS00710">
    <property type="entry name" value="PGM_PMM"/>
    <property type="match status" value="1"/>
</dbReference>
<evidence type="ECO:0000259" key="13">
    <source>
        <dbReference type="Pfam" id="PF02878"/>
    </source>
</evidence>
<proteinExistence type="inferred from homology"/>
<feature type="domain" description="Phosphoacetylglucosamine mutase AMG1" evidence="14">
    <location>
        <begin position="350"/>
        <end position="495"/>
    </location>
</feature>
<dbReference type="InterPro" id="IPR016657">
    <property type="entry name" value="PAGM"/>
</dbReference>
<keyword evidence="8" id="KW-0413">Isomerase</keyword>
<dbReference type="GO" id="GO:0006048">
    <property type="term" value="P:UDP-N-acetylglucosamine biosynthetic process"/>
    <property type="evidence" value="ECO:0007669"/>
    <property type="project" value="UniProtKB-UniPathway"/>
</dbReference>
<evidence type="ECO:0000259" key="12">
    <source>
        <dbReference type="Pfam" id="PF00408"/>
    </source>
</evidence>
<dbReference type="InterPro" id="IPR016066">
    <property type="entry name" value="A-D-PHexomutase_CS"/>
</dbReference>
<evidence type="ECO:0000256" key="1">
    <source>
        <dbReference type="ARBA" id="ARBA00000558"/>
    </source>
</evidence>
<dbReference type="InterPro" id="IPR005844">
    <property type="entry name" value="A-D-PHexomutase_a/b/a-I"/>
</dbReference>
<evidence type="ECO:0000256" key="3">
    <source>
        <dbReference type="ARBA" id="ARBA00004865"/>
    </source>
</evidence>
<dbReference type="InterPro" id="IPR036900">
    <property type="entry name" value="A-D-PHexomutase_C_sf"/>
</dbReference>
<dbReference type="EMBL" id="HBEW01000962">
    <property type="protein sequence ID" value="CAD8576746.1"/>
    <property type="molecule type" value="Transcribed_RNA"/>
</dbReference>
<reference evidence="15" key="1">
    <citation type="submission" date="2021-01" db="EMBL/GenBank/DDBJ databases">
        <authorList>
            <person name="Corre E."/>
            <person name="Pelletier E."/>
            <person name="Niang G."/>
            <person name="Scheremetjew M."/>
            <person name="Finn R."/>
            <person name="Kale V."/>
            <person name="Holt S."/>
            <person name="Cochrane G."/>
            <person name="Meng A."/>
            <person name="Brown T."/>
            <person name="Cohen L."/>
        </authorList>
    </citation>
    <scope>NUCLEOTIDE SEQUENCE</scope>
    <source>
        <strain evidence="15">Clade-D-RCC2572</strain>
    </source>
</reference>
<feature type="domain" description="Alpha-D-phosphohexomutase alpha/beta/alpha" evidence="13">
    <location>
        <begin position="82"/>
        <end position="123"/>
    </location>
</feature>
<dbReference type="Pfam" id="PF02878">
    <property type="entry name" value="PGM_PMM_I"/>
    <property type="match status" value="2"/>
</dbReference>
<evidence type="ECO:0000259" key="14">
    <source>
        <dbReference type="Pfam" id="PF21404"/>
    </source>
</evidence>
<evidence type="ECO:0000256" key="7">
    <source>
        <dbReference type="ARBA" id="ARBA00022842"/>
    </source>
</evidence>
<evidence type="ECO:0000256" key="11">
    <source>
        <dbReference type="SAM" id="MobiDB-lite"/>
    </source>
</evidence>
<evidence type="ECO:0000256" key="8">
    <source>
        <dbReference type="ARBA" id="ARBA00023235"/>
    </source>
</evidence>